<dbReference type="Proteomes" id="UP000730739">
    <property type="component" value="Unassembled WGS sequence"/>
</dbReference>
<reference evidence="1 2" key="1">
    <citation type="submission" date="2021-03" db="EMBL/GenBank/DDBJ databases">
        <title>Genomic Encyclopedia of Type Strains, Phase IV (KMG-IV): sequencing the most valuable type-strain genomes for metagenomic binning, comparative biology and taxonomic classification.</title>
        <authorList>
            <person name="Goeker M."/>
        </authorList>
    </citation>
    <scope>NUCLEOTIDE SEQUENCE [LARGE SCALE GENOMIC DNA]</scope>
    <source>
        <strain evidence="1 2">DSM 13372</strain>
    </source>
</reference>
<accession>A0ABS4RAX9</accession>
<sequence length="54" mass="5916">MMDISSYPSQLRDLHKGSRIRPDLKSTGVRSHGMLEKKCALCLLPGAVSLPAFC</sequence>
<proteinExistence type="predicted"/>
<name>A0ABS4RAX9_9HYPH</name>
<protein>
    <submittedName>
        <fullName evidence="1">Uncharacterized protein</fullName>
    </submittedName>
</protein>
<evidence type="ECO:0000313" key="1">
    <source>
        <dbReference type="EMBL" id="MBP2238982.1"/>
    </source>
</evidence>
<organism evidence="1 2">
    <name type="scientific">Sinorhizobium kostiense</name>
    <dbReference type="NCBI Taxonomy" id="76747"/>
    <lineage>
        <taxon>Bacteria</taxon>
        <taxon>Pseudomonadati</taxon>
        <taxon>Pseudomonadota</taxon>
        <taxon>Alphaproteobacteria</taxon>
        <taxon>Hyphomicrobiales</taxon>
        <taxon>Rhizobiaceae</taxon>
        <taxon>Sinorhizobium/Ensifer group</taxon>
        <taxon>Sinorhizobium</taxon>
    </lineage>
</organism>
<gene>
    <name evidence="1" type="ORF">J2Z31_005523</name>
</gene>
<comment type="caution">
    <text evidence="1">The sequence shown here is derived from an EMBL/GenBank/DDBJ whole genome shotgun (WGS) entry which is preliminary data.</text>
</comment>
<dbReference type="EMBL" id="JAGILA010000010">
    <property type="protein sequence ID" value="MBP2238982.1"/>
    <property type="molecule type" value="Genomic_DNA"/>
</dbReference>
<evidence type="ECO:0000313" key="2">
    <source>
        <dbReference type="Proteomes" id="UP000730739"/>
    </source>
</evidence>
<keyword evidence="2" id="KW-1185">Reference proteome</keyword>